<dbReference type="SMART" id="SM00086">
    <property type="entry name" value="PAC"/>
    <property type="match status" value="4"/>
</dbReference>
<dbReference type="Gene3D" id="2.10.70.100">
    <property type="match status" value="1"/>
</dbReference>
<accession>A0A7X3MP87</accession>
<feature type="domain" description="PAC" evidence="7">
    <location>
        <begin position="74"/>
        <end position="126"/>
    </location>
</feature>
<dbReference type="InterPro" id="IPR001387">
    <property type="entry name" value="Cro/C1-type_HTH"/>
</dbReference>
<dbReference type="EC" id="2.7.13.3" evidence="2"/>
<reference evidence="9 10" key="2">
    <citation type="submission" date="2020-01" db="EMBL/GenBank/DDBJ databases">
        <title>Microvirga sp. nov., an arsenate reduction bacterium isolated from Tibet hotspring sediments.</title>
        <authorList>
            <person name="Xian W.-D."/>
            <person name="Li W.-J."/>
        </authorList>
    </citation>
    <scope>NUCLEOTIDE SEQUENCE [LARGE SCALE GENOMIC DNA]</scope>
    <source>
        <strain evidence="9 10">KCTC 23863</strain>
    </source>
</reference>
<dbReference type="NCBIfam" id="TIGR00229">
    <property type="entry name" value="sensory_box"/>
    <property type="match status" value="2"/>
</dbReference>
<dbReference type="InterPro" id="IPR010982">
    <property type="entry name" value="Lambda_DNA-bd_dom_sf"/>
</dbReference>
<dbReference type="InterPro" id="IPR000014">
    <property type="entry name" value="PAS"/>
</dbReference>
<evidence type="ECO:0000259" key="7">
    <source>
        <dbReference type="PROSITE" id="PS50113"/>
    </source>
</evidence>
<dbReference type="SUPFAM" id="SSF55785">
    <property type="entry name" value="PYP-like sensor domain (PAS domain)"/>
    <property type="match status" value="4"/>
</dbReference>
<dbReference type="Gene3D" id="3.30.450.20">
    <property type="entry name" value="PAS domain"/>
    <property type="match status" value="4"/>
</dbReference>
<feature type="domain" description="HTH cro/C1-type" evidence="8">
    <location>
        <begin position="535"/>
        <end position="564"/>
    </location>
</feature>
<evidence type="ECO:0000256" key="5">
    <source>
        <dbReference type="ARBA" id="ARBA00022777"/>
    </source>
</evidence>
<evidence type="ECO:0000259" key="8">
    <source>
        <dbReference type="PROSITE" id="PS50943"/>
    </source>
</evidence>
<feature type="coiled-coil region" evidence="6">
    <location>
        <begin position="373"/>
        <end position="400"/>
    </location>
</feature>
<dbReference type="PANTHER" id="PTHR43304:SF1">
    <property type="entry name" value="PAC DOMAIN-CONTAINING PROTEIN"/>
    <property type="match status" value="1"/>
</dbReference>
<evidence type="ECO:0000256" key="2">
    <source>
        <dbReference type="ARBA" id="ARBA00012438"/>
    </source>
</evidence>
<dbReference type="EMBL" id="WURB01000002">
    <property type="protein sequence ID" value="MXQ10696.1"/>
    <property type="molecule type" value="Genomic_DNA"/>
</dbReference>
<dbReference type="RefSeq" id="WP_160883292.1">
    <property type="nucleotide sequence ID" value="NZ_WURB01000002.1"/>
</dbReference>
<proteinExistence type="predicted"/>
<dbReference type="InterPro" id="IPR035965">
    <property type="entry name" value="PAS-like_dom_sf"/>
</dbReference>
<organism evidence="9 10">
    <name type="scientific">Microvirga makkahensis</name>
    <dbReference type="NCBI Taxonomy" id="1128670"/>
    <lineage>
        <taxon>Bacteria</taxon>
        <taxon>Pseudomonadati</taxon>
        <taxon>Pseudomonadota</taxon>
        <taxon>Alphaproteobacteria</taxon>
        <taxon>Hyphomicrobiales</taxon>
        <taxon>Methylobacteriaceae</taxon>
        <taxon>Microvirga</taxon>
    </lineage>
</organism>
<keyword evidence="4" id="KW-0808">Transferase</keyword>
<dbReference type="PANTHER" id="PTHR43304">
    <property type="entry name" value="PHYTOCHROME-LIKE PROTEIN CPH1"/>
    <property type="match status" value="1"/>
</dbReference>
<dbReference type="InterPro" id="IPR001610">
    <property type="entry name" value="PAC"/>
</dbReference>
<keyword evidence="5" id="KW-0418">Kinase</keyword>
<sequence>MMYLRDLAKLTPAGAWEWDFLSGAVTWSDAVFRLLGLEPGSVPPSYEFFVSRIHPDDRRAAEAISFMAHSGQTLSAAFRIIRPDDTVRWVTSLGEAFHDESGKLAWASGMLIDVTDLREAQFELATREARYEALVRANSLGQWRASPEGEIFEAEYWCEFTGQSEEEARNFGWLDAIHPEDADAVSATWRDAIRIGCSTQFSYRARHRTGEYRWLITKMVPIKNADGSVREWVGSSEDIHRWREAQEALRINEERLRLALEGARMATWDYDHERGHITRSANSTDIHGMGSGPASEFFARIHPDDRSSVKRALEAMLETGSRLQILYRIIDPNSNLKWLYSSGSLLRSVRKGSNRIIGVTLDITSQKMAEGRCRETEAAYEKTTSALRELEERHRALQGVAGDIVWSAGPEGKVADMPEWREFTGLRIDQIRGWGWLNAIHPADRERTRDSLEHVIDERSCQVFECRVRDRDGAYHWMRMRIAPVLAQDGTCREWIGACHKIKVVLPEKSRVLTDAPRDTKCQDSAAGRLLPWQIRAARAILGWSARELAEASGVSVSTVRRIEEAQSHDARMFAAVRSALEQAGVGFSVTPDGRRTVAPVHGIDERPDTNHLSAAG</sequence>
<keyword evidence="6" id="KW-0175">Coiled coil</keyword>
<name>A0A7X3MP87_9HYPH</name>
<dbReference type="InterPro" id="IPR000700">
    <property type="entry name" value="PAS-assoc_C"/>
</dbReference>
<evidence type="ECO:0000256" key="6">
    <source>
        <dbReference type="SAM" id="Coils"/>
    </source>
</evidence>
<evidence type="ECO:0000313" key="9">
    <source>
        <dbReference type="EMBL" id="MXQ10696.1"/>
    </source>
</evidence>
<feature type="domain" description="PAC" evidence="7">
    <location>
        <begin position="323"/>
        <end position="375"/>
    </location>
</feature>
<dbReference type="InterPro" id="IPR052162">
    <property type="entry name" value="Sensor_kinase/Photoreceptor"/>
</dbReference>
<evidence type="ECO:0000313" key="10">
    <source>
        <dbReference type="Proteomes" id="UP000436483"/>
    </source>
</evidence>
<feature type="domain" description="PAC" evidence="7">
    <location>
        <begin position="199"/>
        <end position="251"/>
    </location>
</feature>
<dbReference type="Proteomes" id="UP000436483">
    <property type="component" value="Unassembled WGS sequence"/>
</dbReference>
<keyword evidence="10" id="KW-1185">Reference proteome</keyword>
<dbReference type="Gene3D" id="1.10.260.40">
    <property type="entry name" value="lambda repressor-like DNA-binding domains"/>
    <property type="match status" value="1"/>
</dbReference>
<keyword evidence="3" id="KW-0597">Phosphoprotein</keyword>
<evidence type="ECO:0000256" key="1">
    <source>
        <dbReference type="ARBA" id="ARBA00000085"/>
    </source>
</evidence>
<dbReference type="PROSITE" id="PS50113">
    <property type="entry name" value="PAC"/>
    <property type="match status" value="3"/>
</dbReference>
<evidence type="ECO:0000256" key="3">
    <source>
        <dbReference type="ARBA" id="ARBA00022553"/>
    </source>
</evidence>
<dbReference type="SMART" id="SM00530">
    <property type="entry name" value="HTH_XRE"/>
    <property type="match status" value="1"/>
</dbReference>
<dbReference type="Pfam" id="PF01381">
    <property type="entry name" value="HTH_3"/>
    <property type="match status" value="1"/>
</dbReference>
<dbReference type="CDD" id="cd00130">
    <property type="entry name" value="PAS"/>
    <property type="match status" value="3"/>
</dbReference>
<reference evidence="9 10" key="1">
    <citation type="submission" date="2019-12" db="EMBL/GenBank/DDBJ databases">
        <authorList>
            <person name="Yuan C.-G."/>
        </authorList>
    </citation>
    <scope>NUCLEOTIDE SEQUENCE [LARGE SCALE GENOMIC DNA]</scope>
    <source>
        <strain evidence="9 10">KCTC 23863</strain>
    </source>
</reference>
<gene>
    <name evidence="9" type="ORF">GR328_04385</name>
</gene>
<dbReference type="Pfam" id="PF08447">
    <property type="entry name" value="PAS_3"/>
    <property type="match status" value="4"/>
</dbReference>
<dbReference type="SMART" id="SM00091">
    <property type="entry name" value="PAS"/>
    <property type="match status" value="4"/>
</dbReference>
<dbReference type="PROSITE" id="PS50943">
    <property type="entry name" value="HTH_CROC1"/>
    <property type="match status" value="1"/>
</dbReference>
<dbReference type="GO" id="GO:0004673">
    <property type="term" value="F:protein histidine kinase activity"/>
    <property type="evidence" value="ECO:0007669"/>
    <property type="project" value="UniProtKB-EC"/>
</dbReference>
<dbReference type="CDD" id="cd00093">
    <property type="entry name" value="HTH_XRE"/>
    <property type="match status" value="1"/>
</dbReference>
<dbReference type="InterPro" id="IPR013655">
    <property type="entry name" value="PAS_fold_3"/>
</dbReference>
<protein>
    <recommendedName>
        <fullName evidence="2">histidine kinase</fullName>
        <ecNumber evidence="2">2.7.13.3</ecNumber>
    </recommendedName>
</protein>
<evidence type="ECO:0000256" key="4">
    <source>
        <dbReference type="ARBA" id="ARBA00022679"/>
    </source>
</evidence>
<dbReference type="GO" id="GO:0003677">
    <property type="term" value="F:DNA binding"/>
    <property type="evidence" value="ECO:0007669"/>
    <property type="project" value="InterPro"/>
</dbReference>
<dbReference type="OrthoDB" id="3782725at2"/>
<dbReference type="SUPFAM" id="SSF47413">
    <property type="entry name" value="lambda repressor-like DNA-binding domains"/>
    <property type="match status" value="1"/>
</dbReference>
<comment type="catalytic activity">
    <reaction evidence="1">
        <text>ATP + protein L-histidine = ADP + protein N-phospho-L-histidine.</text>
        <dbReference type="EC" id="2.7.13.3"/>
    </reaction>
</comment>
<dbReference type="AlphaFoldDB" id="A0A7X3MP87"/>
<comment type="caution">
    <text evidence="9">The sequence shown here is derived from an EMBL/GenBank/DDBJ whole genome shotgun (WGS) entry which is preliminary data.</text>
</comment>